<reference evidence="2 3" key="1">
    <citation type="submission" date="2024-10" db="EMBL/GenBank/DDBJ databases">
        <title>Updated reference genomes for cyclostephanoid diatoms.</title>
        <authorList>
            <person name="Roberts W.R."/>
            <person name="Alverson A.J."/>
        </authorList>
    </citation>
    <scope>NUCLEOTIDE SEQUENCE [LARGE SCALE GENOMIC DNA]</scope>
    <source>
        <strain evidence="2 3">AJA276-08</strain>
    </source>
</reference>
<dbReference type="EMBL" id="JALLAZ020000199">
    <property type="protein sequence ID" value="KAL3801139.1"/>
    <property type="molecule type" value="Genomic_DNA"/>
</dbReference>
<protein>
    <submittedName>
        <fullName evidence="2">Uncharacterized protein</fullName>
    </submittedName>
</protein>
<organism evidence="2 3">
    <name type="scientific">Stephanodiscus triporus</name>
    <dbReference type="NCBI Taxonomy" id="2934178"/>
    <lineage>
        <taxon>Eukaryota</taxon>
        <taxon>Sar</taxon>
        <taxon>Stramenopiles</taxon>
        <taxon>Ochrophyta</taxon>
        <taxon>Bacillariophyta</taxon>
        <taxon>Coscinodiscophyceae</taxon>
        <taxon>Thalassiosirophycidae</taxon>
        <taxon>Stephanodiscales</taxon>
        <taxon>Stephanodiscaceae</taxon>
        <taxon>Stephanodiscus</taxon>
    </lineage>
</organism>
<keyword evidence="1" id="KW-0812">Transmembrane</keyword>
<keyword evidence="3" id="KW-1185">Reference proteome</keyword>
<accession>A0ABD3QLT3</accession>
<gene>
    <name evidence="2" type="ORF">ACHAW5_011087</name>
</gene>
<keyword evidence="1" id="KW-1133">Transmembrane helix</keyword>
<evidence type="ECO:0000313" key="3">
    <source>
        <dbReference type="Proteomes" id="UP001530315"/>
    </source>
</evidence>
<dbReference type="Proteomes" id="UP001530315">
    <property type="component" value="Unassembled WGS sequence"/>
</dbReference>
<proteinExistence type="predicted"/>
<name>A0ABD3QLT3_9STRA</name>
<keyword evidence="1" id="KW-0472">Membrane</keyword>
<dbReference type="AlphaFoldDB" id="A0ABD3QLT3"/>
<comment type="caution">
    <text evidence="2">The sequence shown here is derived from an EMBL/GenBank/DDBJ whole genome shotgun (WGS) entry which is preliminary data.</text>
</comment>
<evidence type="ECO:0000313" key="2">
    <source>
        <dbReference type="EMBL" id="KAL3801139.1"/>
    </source>
</evidence>
<evidence type="ECO:0000256" key="1">
    <source>
        <dbReference type="SAM" id="Phobius"/>
    </source>
</evidence>
<sequence length="129" mass="13781">MTDDDSSSGEDKISVAALGNASDAADATADRLLKSTVASKEKDESRGNNGFALTLIPTLLFKLTIVLLVKFATDIVVFPLLFLYRMARLGKRKVLMGFRKLFGGGDGYTNVEVNGDSSSADESIRDAGK</sequence>
<feature type="transmembrane region" description="Helical" evidence="1">
    <location>
        <begin position="59"/>
        <end position="84"/>
    </location>
</feature>